<evidence type="ECO:0000256" key="7">
    <source>
        <dbReference type="ARBA" id="ARBA00023157"/>
    </source>
</evidence>
<dbReference type="InterPro" id="IPR018161">
    <property type="entry name" value="Wnt_CS"/>
</dbReference>
<accession>A0ABQ9FVS3</accession>
<evidence type="ECO:0000256" key="6">
    <source>
        <dbReference type="ARBA" id="ARBA00022687"/>
    </source>
</evidence>
<gene>
    <name evidence="10" type="ORF">KUTeg_001669</name>
</gene>
<evidence type="ECO:0000256" key="5">
    <source>
        <dbReference type="ARBA" id="ARBA00022530"/>
    </source>
</evidence>
<organism evidence="10 11">
    <name type="scientific">Tegillarca granosa</name>
    <name type="common">Malaysian cockle</name>
    <name type="synonym">Anadara granosa</name>
    <dbReference type="NCBI Taxonomy" id="220873"/>
    <lineage>
        <taxon>Eukaryota</taxon>
        <taxon>Metazoa</taxon>
        <taxon>Spiralia</taxon>
        <taxon>Lophotrochozoa</taxon>
        <taxon>Mollusca</taxon>
        <taxon>Bivalvia</taxon>
        <taxon>Autobranchia</taxon>
        <taxon>Pteriomorphia</taxon>
        <taxon>Arcoida</taxon>
        <taxon>Arcoidea</taxon>
        <taxon>Arcidae</taxon>
        <taxon>Tegillarca</taxon>
    </lineage>
</organism>
<dbReference type="PROSITE" id="PS00246">
    <property type="entry name" value="WNT1"/>
    <property type="match status" value="2"/>
</dbReference>
<keyword evidence="4" id="KW-0964">Secreted</keyword>
<dbReference type="PANTHER" id="PTHR12027:SF91">
    <property type="entry name" value="PROTO-ONCOGENE WNT-1"/>
    <property type="match status" value="1"/>
</dbReference>
<keyword evidence="11" id="KW-1185">Reference proteome</keyword>
<dbReference type="InterPro" id="IPR005817">
    <property type="entry name" value="Wnt"/>
</dbReference>
<name>A0ABQ9FVS3_TEGGR</name>
<sequence length="653" mass="74223">MSIIFNLEDNNSIEGGRKRVSNSKLCELMKLHRKQKRMCRRGRGVAQALVEAMHISARECQMQFVNERWNCSLAEPYRQNILRKGYKETSFLYSMSSAGLIHAFARACSSGHLDRCTCDESTDLQHEETWRWGGCGDNIKFGLKFTRRFLRRAKRGKDVRSKVVKHHVNTTCKCHGVSGSCTVRTCWLQLSPIHKIGQVLKRKYEKASVFTETNEANTKYKIPKRRRKHSRNLRAIKSSMDLKYIDPSPSYCLKSRYSAGTVGRQCDKNTTCQSLCCGRGYNVQSRIVKTPLSMPSDMDLSEFSDDSKMRVALFLILLLTVIELVSPKKTKLKGTKTLANIGRPSNDLHSNTQLYNSPSLLPLTKRQRRLVTKNPGTILALMKGARMAIDECKHQFRNRRWNCPTYDDDHGRPIFGKILQKGCRETAFIYSITSAAVTHSIARACSEGSIHTCNCDYNLKQPTGKDWEWGGCSDNSKFGHKFSRKFVDVLEKGRDFRYTMNLHNNEAGRVHVSKGMTQDCKCHGMSGSCTIKTCWMRLPNFRTVGDLLKDRFDGASKVIPGNNGGGRRRKKRKFNFIPVNPDHKRPSRRDLVYFESSPSFCDRDNSISYQGTKGRECNVTSIGMDGCDLMCCGRGHRSEIKGAVVYFIGVVSF</sequence>
<keyword evidence="7" id="KW-1015">Disulfide bond</keyword>
<reference evidence="10 11" key="1">
    <citation type="submission" date="2022-12" db="EMBL/GenBank/DDBJ databases">
        <title>Chromosome-level genome of Tegillarca granosa.</title>
        <authorList>
            <person name="Kim J."/>
        </authorList>
    </citation>
    <scope>NUCLEOTIDE SEQUENCE [LARGE SCALE GENOMIC DNA]</scope>
    <source>
        <strain evidence="10">Teg-2019</strain>
        <tissue evidence="10">Adductor muscle</tissue>
    </source>
</reference>
<evidence type="ECO:0000256" key="2">
    <source>
        <dbReference type="ARBA" id="ARBA00005683"/>
    </source>
</evidence>
<evidence type="ECO:0000256" key="1">
    <source>
        <dbReference type="ARBA" id="ARBA00004498"/>
    </source>
</evidence>
<keyword evidence="8" id="KW-0449">Lipoprotein</keyword>
<evidence type="ECO:0000313" key="10">
    <source>
        <dbReference type="EMBL" id="KAJ8320082.1"/>
    </source>
</evidence>
<dbReference type="PRINTS" id="PR01349">
    <property type="entry name" value="WNTPROTEIN"/>
</dbReference>
<proteinExistence type="inferred from homology"/>
<keyword evidence="3 9" id="KW-0217">Developmental protein</keyword>
<keyword evidence="5" id="KW-0272">Extracellular matrix</keyword>
<dbReference type="PANTHER" id="PTHR12027">
    <property type="entry name" value="WNT RELATED"/>
    <property type="match status" value="1"/>
</dbReference>
<dbReference type="SMART" id="SM00097">
    <property type="entry name" value="WNT1"/>
    <property type="match status" value="2"/>
</dbReference>
<comment type="similarity">
    <text evidence="2 9">Belongs to the Wnt family.</text>
</comment>
<dbReference type="Pfam" id="PF00110">
    <property type="entry name" value="wnt"/>
    <property type="match status" value="2"/>
</dbReference>
<comment type="caution">
    <text evidence="10">The sequence shown here is derived from an EMBL/GenBank/DDBJ whole genome shotgun (WGS) entry which is preliminary data.</text>
</comment>
<evidence type="ECO:0000313" key="11">
    <source>
        <dbReference type="Proteomes" id="UP001217089"/>
    </source>
</evidence>
<evidence type="ECO:0000256" key="4">
    <source>
        <dbReference type="ARBA" id="ARBA00022525"/>
    </source>
</evidence>
<protein>
    <recommendedName>
        <fullName evidence="9">Protein Wnt</fullName>
    </recommendedName>
</protein>
<evidence type="ECO:0000256" key="3">
    <source>
        <dbReference type="ARBA" id="ARBA00022473"/>
    </source>
</evidence>
<dbReference type="CDD" id="cd19341">
    <property type="entry name" value="Wnt_Wnt9"/>
    <property type="match status" value="1"/>
</dbReference>
<evidence type="ECO:0000256" key="8">
    <source>
        <dbReference type="ARBA" id="ARBA00023288"/>
    </source>
</evidence>
<evidence type="ECO:0000256" key="9">
    <source>
        <dbReference type="RuleBase" id="RU003500"/>
    </source>
</evidence>
<dbReference type="EMBL" id="JARBDR010000141">
    <property type="protein sequence ID" value="KAJ8320082.1"/>
    <property type="molecule type" value="Genomic_DNA"/>
</dbReference>
<comment type="function">
    <text evidence="9">Ligand for members of the frizzled family of seven transmembrane receptors.</text>
</comment>
<dbReference type="Proteomes" id="UP001217089">
    <property type="component" value="Unassembled WGS sequence"/>
</dbReference>
<comment type="subcellular location">
    <subcellularLocation>
        <location evidence="1 9">Secreted</location>
        <location evidence="1 9">Extracellular space</location>
        <location evidence="1 9">Extracellular matrix</location>
    </subcellularLocation>
</comment>
<keyword evidence="6 9" id="KW-0879">Wnt signaling pathway</keyword>